<organism evidence="15 16">
    <name type="scientific">Candidozyma pseudohaemuli</name>
    <dbReference type="NCBI Taxonomy" id="418784"/>
    <lineage>
        <taxon>Eukaryota</taxon>
        <taxon>Fungi</taxon>
        <taxon>Dikarya</taxon>
        <taxon>Ascomycota</taxon>
        <taxon>Saccharomycotina</taxon>
        <taxon>Pichiomycetes</taxon>
        <taxon>Metschnikowiaceae</taxon>
        <taxon>Candidozyma</taxon>
    </lineage>
</organism>
<comment type="caution">
    <text evidence="15">The sequence shown here is derived from an EMBL/GenBank/DDBJ whole genome shotgun (WGS) entry which is preliminary data.</text>
</comment>
<gene>
    <name evidence="15" type="ORF">C7M61_005253</name>
</gene>
<keyword evidence="11 13" id="KW-0594">Phospholipid biosynthesis</keyword>
<evidence type="ECO:0000256" key="9">
    <source>
        <dbReference type="ARBA" id="ARBA00023098"/>
    </source>
</evidence>
<dbReference type="Gene3D" id="1.20.120.1630">
    <property type="match status" value="1"/>
</dbReference>
<keyword evidence="9 13" id="KW-0443">Lipid metabolism</keyword>
<dbReference type="Proteomes" id="UP000241107">
    <property type="component" value="Unassembled WGS sequence"/>
</dbReference>
<protein>
    <recommendedName>
        <fullName evidence="13 14">Phosphatidylethanolamine N-methyltransferase</fullName>
        <shortName evidence="13">PE methyltransferase</shortName>
        <shortName evidence="13 14">PEAMT</shortName>
        <shortName evidence="13">PEMT</shortName>
        <ecNumber evidence="13 14">2.1.1.17</ecNumber>
    </recommendedName>
</protein>
<reference evidence="15 16" key="1">
    <citation type="submission" date="2018-03" db="EMBL/GenBank/DDBJ databases">
        <title>Candida pseudohaemulonii genome assembly and annotation.</title>
        <authorList>
            <person name="Munoz J.F."/>
            <person name="Gade L.G."/>
            <person name="Chow N.A."/>
            <person name="Litvintseva A.P."/>
            <person name="Loparev V.N."/>
            <person name="Cuomo C.A."/>
        </authorList>
    </citation>
    <scope>NUCLEOTIDE SEQUENCE [LARGE SCALE GENOMIC DNA]</scope>
    <source>
        <strain evidence="15 16">B12108</strain>
    </source>
</reference>
<evidence type="ECO:0000313" key="15">
    <source>
        <dbReference type="EMBL" id="PSK33700.1"/>
    </source>
</evidence>
<evidence type="ECO:0000256" key="14">
    <source>
        <dbReference type="RuleBase" id="RU361122"/>
    </source>
</evidence>
<evidence type="ECO:0000256" key="7">
    <source>
        <dbReference type="ARBA" id="ARBA00022824"/>
    </source>
</evidence>
<feature type="transmembrane region" description="Helical" evidence="13 14">
    <location>
        <begin position="141"/>
        <end position="159"/>
    </location>
</feature>
<proteinExistence type="inferred from homology"/>
<comment type="function">
    <text evidence="13 14">Catalyzes the first step of the methylation pathway of phosphatidylcholine biosynthesis, the SAM-dependent methylation of phosphatidylethanolamine (PE) to phosphatidylmonomethylethanolamine (PMME).</text>
</comment>
<dbReference type="PANTHER" id="PTHR32138">
    <property type="entry name" value="PHOSPHATIDYLETHANOLAMINE N-METHYLTRANSFERASE"/>
    <property type="match status" value="1"/>
</dbReference>
<feature type="transmembrane region" description="Helical" evidence="13 14">
    <location>
        <begin position="442"/>
        <end position="470"/>
    </location>
</feature>
<dbReference type="InterPro" id="IPR007318">
    <property type="entry name" value="Phopholipid_MeTrfase"/>
</dbReference>
<dbReference type="Pfam" id="PF04191">
    <property type="entry name" value="PEMT"/>
    <property type="match status" value="2"/>
</dbReference>
<comment type="pathway">
    <text evidence="13 14">Phospholipid metabolism; phosphatidylcholine biosynthesis.</text>
</comment>
<keyword evidence="4 13" id="KW-0808">Transferase</keyword>
<evidence type="ECO:0000256" key="10">
    <source>
        <dbReference type="ARBA" id="ARBA00023136"/>
    </source>
</evidence>
<dbReference type="STRING" id="418784.A0A2P7YCL2"/>
<accession>A0A2P7YCL2</accession>
<feature type="transmembrane region" description="Helical" evidence="13 14">
    <location>
        <begin position="174"/>
        <end position="194"/>
    </location>
</feature>
<keyword evidence="8 13" id="KW-1133">Transmembrane helix</keyword>
<dbReference type="EC" id="2.1.1.17" evidence="13 14"/>
<dbReference type="GO" id="GO:0006656">
    <property type="term" value="P:phosphatidylcholine biosynthetic process"/>
    <property type="evidence" value="ECO:0007669"/>
    <property type="project" value="UniProtKB-UniRule"/>
</dbReference>
<dbReference type="EMBL" id="PYFQ01000024">
    <property type="protein sequence ID" value="PSK33700.1"/>
    <property type="molecule type" value="Genomic_DNA"/>
</dbReference>
<dbReference type="PROSITE" id="PS50244">
    <property type="entry name" value="S5A_REDUCTASE"/>
    <property type="match status" value="1"/>
</dbReference>
<dbReference type="PIRSF" id="PIRSF000383">
    <property type="entry name" value="PEAMT"/>
    <property type="match status" value="1"/>
</dbReference>
<feature type="transmembrane region" description="Helical" evidence="13 14">
    <location>
        <begin position="354"/>
        <end position="377"/>
    </location>
</feature>
<keyword evidence="7 13" id="KW-0256">Endoplasmic reticulum</keyword>
<sequence>MAHGITFRGETFAVPETHDMVKTLFDPSVRKSVCEVLILLVLASNGAVFFVASPDGQIKAFIALYVFWRFCYNFGIGYLLNQQLNRFRLVEWARKYKVFEKENTSTLANFVQLEVRSQMGADYSISGHPVDFNTWLIFRKVVDLILMLDFTTFVCLVVACCCKDDYQFLHGQPVWAVTARIVVGVLLILFNLWVKINAHNTIKDYAWYWGDFFFRQINNEDLIFDGVFEMFPHPMYSVGYIGYYGFALIAKSYTVLVIALFGHFLQMVFLHFIENPHIDKIYGPSANENSLLQLISYKDLANFDNTKPLVGMANFNVLRASDVINLINCLTYLAFIPILASLSASNVSAVARILFYLTVTIKVLESVSINVVLVLQSEFKTFTKWYLSNNVPVEKSLNNFAILYNSMINLTYASFIGMNLFKVLTWCEFHDFFFSDYLYLRVFMGLLLVVTQVWINTSIIDLIGYFGWFYGDFFIPKSSFMPQRTHLTKAGVYRYLNNPEQVFGVCGVMGATLMLPTFDNLVICLIWVVNNFVRINFIEKNHMIKVYGEDEVLKDSGVTKTVKKHLLSESIEKKLSRSDSQRRNSGPTSIVSSFDAFMKELRFSTKLFSKQNIADLSQNKYFANSDYHLDVEGLTATDSIPSKYVGQPIKVAFSAPTDHSSHDWVGLYKITHTSYSRYRTLISSNSRWSWTGAENSGTIEFAREKLFWEEGLYEFRYHLDGRHDVGFITSPFEIKVPEIEVPRNPAETTELAHELNSTIFTPMLASAPDINTPIYQSLTKNDDIVAIYTRAAQLIAKSTGVKVSKRFLIYNDNESGNKFTIYDLASKLVSIHNALSELLADDQDLQDKKTQ</sequence>
<dbReference type="PANTHER" id="PTHR32138:SF0">
    <property type="entry name" value="PHOSPHATIDYLETHANOLAMINE N-METHYLTRANSFERASE"/>
    <property type="match status" value="1"/>
</dbReference>
<evidence type="ECO:0000256" key="12">
    <source>
        <dbReference type="ARBA" id="ARBA00023264"/>
    </source>
</evidence>
<evidence type="ECO:0000256" key="1">
    <source>
        <dbReference type="ARBA" id="ARBA00004127"/>
    </source>
</evidence>
<keyword evidence="12 13" id="KW-1208">Phospholipid metabolism</keyword>
<dbReference type="VEuPathDB" id="FungiDB:C7M61_005253"/>
<evidence type="ECO:0000256" key="4">
    <source>
        <dbReference type="ARBA" id="ARBA00022679"/>
    </source>
</evidence>
<dbReference type="PROSITE" id="PS51598">
    <property type="entry name" value="SAM_CHO2"/>
    <property type="match status" value="1"/>
</dbReference>
<dbReference type="UniPathway" id="UPA00753"/>
<evidence type="ECO:0000256" key="5">
    <source>
        <dbReference type="ARBA" id="ARBA00022691"/>
    </source>
</evidence>
<comment type="catalytic activity">
    <reaction evidence="13 14">
        <text>a 1,2-diacyl-sn-glycero-3-phosphoethanolamine + S-adenosyl-L-methionine = a 1,2-diacyl-sn-glycero-3-phospho-N-methylethanolamine + S-adenosyl-L-homocysteine + H(+)</text>
        <dbReference type="Rhea" id="RHEA:11164"/>
        <dbReference type="ChEBI" id="CHEBI:15378"/>
        <dbReference type="ChEBI" id="CHEBI:57856"/>
        <dbReference type="ChEBI" id="CHEBI:59789"/>
        <dbReference type="ChEBI" id="CHEBI:64573"/>
        <dbReference type="ChEBI" id="CHEBI:64612"/>
        <dbReference type="EC" id="2.1.1.17"/>
    </reaction>
</comment>
<comment type="caution">
    <text evidence="13 14">Lacks conserved residue(s) required for the propagation of feature annotation.</text>
</comment>
<evidence type="ECO:0000256" key="2">
    <source>
        <dbReference type="ARBA" id="ARBA00022516"/>
    </source>
</evidence>
<dbReference type="InterPro" id="IPR016219">
    <property type="entry name" value="Phosphatid-EA_MeTrfase_fun"/>
</dbReference>
<comment type="subcellular location">
    <subcellularLocation>
        <location evidence="1">Endomembrane system</location>
        <topology evidence="1">Multi-pass membrane protein</topology>
    </subcellularLocation>
    <subcellularLocation>
        <location evidence="13 14">Endoplasmic reticulum membrane</location>
        <topology evidence="13 14">Multi-pass membrane protein</topology>
    </subcellularLocation>
</comment>
<dbReference type="AlphaFoldDB" id="A0A2P7YCL2"/>
<dbReference type="GO" id="GO:0032259">
    <property type="term" value="P:methylation"/>
    <property type="evidence" value="ECO:0007669"/>
    <property type="project" value="UniProtKB-KW"/>
</dbReference>
<feature type="transmembrane region" description="Helical" evidence="13 14">
    <location>
        <begin position="32"/>
        <end position="52"/>
    </location>
</feature>
<feature type="transmembrane region" description="Helical" evidence="13 14">
    <location>
        <begin position="323"/>
        <end position="342"/>
    </location>
</feature>
<evidence type="ECO:0000313" key="16">
    <source>
        <dbReference type="Proteomes" id="UP000241107"/>
    </source>
</evidence>
<keyword evidence="6 13" id="KW-0812">Transmembrane</keyword>
<comment type="similarity">
    <text evidence="13 14">Belongs to the class VI-like SAM-binding methyltransferase superfamily. CHO2 family.</text>
</comment>
<dbReference type="Gene3D" id="2.60.40.2840">
    <property type="match status" value="1"/>
</dbReference>
<dbReference type="HAMAP" id="MF_03217">
    <property type="entry name" value="PEMT"/>
    <property type="match status" value="1"/>
</dbReference>
<keyword evidence="10 13" id="KW-0472">Membrane</keyword>
<keyword evidence="5 13" id="KW-0949">S-adenosyl-L-methionine</keyword>
<feature type="transmembrane region" description="Helical" evidence="13 14">
    <location>
        <begin position="397"/>
        <end position="421"/>
    </location>
</feature>
<name>A0A2P7YCL2_9ASCO</name>
<evidence type="ECO:0000256" key="6">
    <source>
        <dbReference type="ARBA" id="ARBA00022692"/>
    </source>
</evidence>
<dbReference type="OrthoDB" id="4583at2759"/>
<keyword evidence="16" id="KW-1185">Reference proteome</keyword>
<evidence type="ECO:0000256" key="3">
    <source>
        <dbReference type="ARBA" id="ARBA00022603"/>
    </source>
</evidence>
<evidence type="ECO:0000256" key="11">
    <source>
        <dbReference type="ARBA" id="ARBA00023209"/>
    </source>
</evidence>
<evidence type="ECO:0000256" key="8">
    <source>
        <dbReference type="ARBA" id="ARBA00022989"/>
    </source>
</evidence>
<evidence type="ECO:0000256" key="13">
    <source>
        <dbReference type="HAMAP-Rule" id="MF_03217"/>
    </source>
</evidence>
<keyword evidence="2 13" id="KW-0444">Lipid biosynthesis</keyword>
<dbReference type="RefSeq" id="XP_024711284.1">
    <property type="nucleotide sequence ID" value="XM_024860560.1"/>
</dbReference>
<dbReference type="GO" id="GO:0005789">
    <property type="term" value="C:endoplasmic reticulum membrane"/>
    <property type="evidence" value="ECO:0007669"/>
    <property type="project" value="UniProtKB-SubCell"/>
</dbReference>
<keyword evidence="3 13" id="KW-0489">Methyltransferase</keyword>
<dbReference type="GO" id="GO:0004608">
    <property type="term" value="F:phosphatidylethanolamine N-methyltransferase activity"/>
    <property type="evidence" value="ECO:0007669"/>
    <property type="project" value="UniProtKB-UniRule"/>
</dbReference>
<dbReference type="GeneID" id="36568639"/>
<feature type="transmembrane region" description="Helical" evidence="13 14">
    <location>
        <begin position="58"/>
        <end position="80"/>
    </location>
</feature>